<sequence>MDGPVADLRKENGEGLEEEYIMPGQRAGHCASGNPGQHRAAAAGTFRYWWCWVLVPVVLCATPSVAAAWMHGGECAQGGDPCAAAAAAAGAAGFALYNAADALHRFLSIQLTLPHSHPSPPPLPSVPSTPARPPPACLAFYLQTARSRLHDPLFLLLSATAPAARRPSSFAVHQQQHQRSARAASASSIPVVPHTAIHPSPPARLCVSSSLPLSPASPRTVLECALCANYRSAWVCQSSPVLHRRLCNPPGPLLSSQTITAPCRCGRPRTTSDQRLVTLLFVYASVSYLRDDSAF</sequence>
<dbReference type="EMBL" id="ML986714">
    <property type="protein sequence ID" value="KAF2259236.1"/>
    <property type="molecule type" value="Genomic_DNA"/>
</dbReference>
<organism evidence="1 2">
    <name type="scientific">Lojkania enalia</name>
    <dbReference type="NCBI Taxonomy" id="147567"/>
    <lineage>
        <taxon>Eukaryota</taxon>
        <taxon>Fungi</taxon>
        <taxon>Dikarya</taxon>
        <taxon>Ascomycota</taxon>
        <taxon>Pezizomycotina</taxon>
        <taxon>Dothideomycetes</taxon>
        <taxon>Pleosporomycetidae</taxon>
        <taxon>Pleosporales</taxon>
        <taxon>Pleosporales incertae sedis</taxon>
        <taxon>Lojkania</taxon>
    </lineage>
</organism>
<evidence type="ECO:0000313" key="2">
    <source>
        <dbReference type="Proteomes" id="UP000800093"/>
    </source>
</evidence>
<accession>A0A9P4JZI9</accession>
<dbReference type="AlphaFoldDB" id="A0A9P4JZI9"/>
<gene>
    <name evidence="1" type="ORF">CC78DRAFT_586149</name>
</gene>
<evidence type="ECO:0000313" key="1">
    <source>
        <dbReference type="EMBL" id="KAF2259236.1"/>
    </source>
</evidence>
<name>A0A9P4JZI9_9PLEO</name>
<reference evidence="2" key="1">
    <citation type="journal article" date="2020" name="Stud. Mycol.">
        <title>101 Dothideomycetes genomes: A test case for predicting lifestyles and emergence of pathogens.</title>
        <authorList>
            <person name="Haridas S."/>
            <person name="Albert R."/>
            <person name="Binder M."/>
            <person name="Bloem J."/>
            <person name="LaButti K."/>
            <person name="Salamov A."/>
            <person name="Andreopoulos B."/>
            <person name="Baker S."/>
            <person name="Barry K."/>
            <person name="Bills G."/>
            <person name="Bluhm B."/>
            <person name="Cannon C."/>
            <person name="Castanera R."/>
            <person name="Culley D."/>
            <person name="Daum C."/>
            <person name="Ezra D."/>
            <person name="Gonzalez J."/>
            <person name="Henrissat B."/>
            <person name="Kuo A."/>
            <person name="Liang C."/>
            <person name="Lipzen A."/>
            <person name="Lutzoni F."/>
            <person name="Magnuson J."/>
            <person name="Mondo S."/>
            <person name="Nolan M."/>
            <person name="Ohm R."/>
            <person name="Pangilinan J."/>
            <person name="Park H.-J."/>
            <person name="Ramirez L."/>
            <person name="Alfaro M."/>
            <person name="Sun H."/>
            <person name="Tritt A."/>
            <person name="Yoshinaga Y."/>
            <person name="Zwiers L.-H."/>
            <person name="Turgeon B."/>
            <person name="Goodwin S."/>
            <person name="Spatafora J."/>
            <person name="Crous P."/>
            <person name="Grigoriev I."/>
        </authorList>
    </citation>
    <scope>NUCLEOTIDE SEQUENCE [LARGE SCALE GENOMIC DNA]</scope>
    <source>
        <strain evidence="2">CBS 304.66</strain>
    </source>
</reference>
<keyword evidence="2" id="KW-1185">Reference proteome</keyword>
<protein>
    <submittedName>
        <fullName evidence="1">Uncharacterized protein</fullName>
    </submittedName>
</protein>
<dbReference type="Proteomes" id="UP000800093">
    <property type="component" value="Unassembled WGS sequence"/>
</dbReference>
<proteinExistence type="predicted"/>
<comment type="caution">
    <text evidence="1">The sequence shown here is derived from an EMBL/GenBank/DDBJ whole genome shotgun (WGS) entry which is preliminary data.</text>
</comment>